<dbReference type="InterPro" id="IPR022907">
    <property type="entry name" value="VapC_family"/>
</dbReference>
<sequence length="137" mass="15571">MIVVDASALVKYILHEEGWDRVAFYIREMRPLYSVDHVVKEVGNALWKHSLKKVVDTTTVLKLFQAFLRLIETEVIVVEPEIKYVQSALEIALQEGITLYDALYIAQAQRLGAPMITSDRKQAEVATRLGIHVHLIA</sequence>
<evidence type="ECO:0000256" key="5">
    <source>
        <dbReference type="ARBA" id="ARBA00022842"/>
    </source>
</evidence>
<dbReference type="GO" id="GO:0090729">
    <property type="term" value="F:toxin activity"/>
    <property type="evidence" value="ECO:0007669"/>
    <property type="project" value="UniProtKB-KW"/>
</dbReference>
<keyword evidence="9" id="KW-1185">Reference proteome</keyword>
<reference evidence="8 9" key="1">
    <citation type="journal article" date="2010" name="Stand. Genomic Sci.">
        <title>Complete genome sequence of Ignisphaera aggregans type strain (AQ1.S1).</title>
        <authorList>
            <person name="Goker M."/>
            <person name="Held B."/>
            <person name="Lapidus A."/>
            <person name="Nolan M."/>
            <person name="Spring S."/>
            <person name="Yasawong M."/>
            <person name="Lucas S."/>
            <person name="Glavina Del Rio T."/>
            <person name="Tice H."/>
            <person name="Cheng J.F."/>
            <person name="Goodwin L."/>
            <person name="Tapia R."/>
            <person name="Pitluck S."/>
            <person name="Liolios K."/>
            <person name="Ivanova N."/>
            <person name="Mavromatis K."/>
            <person name="Mikhailova N."/>
            <person name="Pati A."/>
            <person name="Chen A."/>
            <person name="Palaniappan K."/>
            <person name="Brambilla E."/>
            <person name="Land M."/>
            <person name="Hauser L."/>
            <person name="Chang Y.J."/>
            <person name="Jeffries C.D."/>
            <person name="Brettin T."/>
            <person name="Detter J.C."/>
            <person name="Han C."/>
            <person name="Rohde M."/>
            <person name="Sikorski J."/>
            <person name="Woyke T."/>
            <person name="Bristow J."/>
            <person name="Eisen J.A."/>
            <person name="Markowitz V."/>
            <person name="Hugenholtz P."/>
            <person name="Kyrpides N.C."/>
            <person name="Klenk H.P."/>
        </authorList>
    </citation>
    <scope>NUCLEOTIDE SEQUENCE [LARGE SCALE GENOMIC DNA]</scope>
    <source>
        <strain evidence="9">DSM 17230 / JCM 13409 / AQ1.S1</strain>
    </source>
</reference>
<dbReference type="Pfam" id="PF01850">
    <property type="entry name" value="PIN"/>
    <property type="match status" value="1"/>
</dbReference>
<dbReference type="KEGG" id="iag:Igag_1725"/>
<keyword evidence="6" id="KW-0800">Toxin</keyword>
<keyword evidence="3 6" id="KW-0479">Metal-binding</keyword>
<keyword evidence="1 6" id="KW-1277">Toxin-antitoxin system</keyword>
<dbReference type="STRING" id="583356.Igag_1725"/>
<dbReference type="CDD" id="cd09873">
    <property type="entry name" value="PIN_Pae0151-like"/>
    <property type="match status" value="1"/>
</dbReference>
<evidence type="ECO:0000256" key="4">
    <source>
        <dbReference type="ARBA" id="ARBA00022801"/>
    </source>
</evidence>
<evidence type="ECO:0000256" key="1">
    <source>
        <dbReference type="ARBA" id="ARBA00022649"/>
    </source>
</evidence>
<comment type="cofactor">
    <cofactor evidence="6">
        <name>Mg(2+)</name>
        <dbReference type="ChEBI" id="CHEBI:18420"/>
    </cofactor>
</comment>
<dbReference type="HAMAP" id="MF_00265">
    <property type="entry name" value="VapC_Nob1"/>
    <property type="match status" value="1"/>
</dbReference>
<keyword evidence="5 6" id="KW-0460">Magnesium</keyword>
<dbReference type="GO" id="GO:0016787">
    <property type="term" value="F:hydrolase activity"/>
    <property type="evidence" value="ECO:0007669"/>
    <property type="project" value="UniProtKB-KW"/>
</dbReference>
<dbReference type="Proteomes" id="UP000001304">
    <property type="component" value="Chromosome"/>
</dbReference>
<evidence type="ECO:0000256" key="2">
    <source>
        <dbReference type="ARBA" id="ARBA00022722"/>
    </source>
</evidence>
<dbReference type="InterPro" id="IPR002716">
    <property type="entry name" value="PIN_dom"/>
</dbReference>
<keyword evidence="4 6" id="KW-0378">Hydrolase</keyword>
<organism evidence="8 9">
    <name type="scientific">Ignisphaera aggregans (strain DSM 17230 / JCM 13409 / AQ1.S1)</name>
    <dbReference type="NCBI Taxonomy" id="583356"/>
    <lineage>
        <taxon>Archaea</taxon>
        <taxon>Thermoproteota</taxon>
        <taxon>Thermoprotei</taxon>
        <taxon>Desulfurococcales</taxon>
        <taxon>Desulfurococcaceae</taxon>
        <taxon>Ignisphaera</taxon>
    </lineage>
</organism>
<dbReference type="HOGENOM" id="CLU_121774_2_1_2"/>
<dbReference type="Gene3D" id="3.40.50.1010">
    <property type="entry name" value="5'-nuclease"/>
    <property type="match status" value="1"/>
</dbReference>
<evidence type="ECO:0000259" key="7">
    <source>
        <dbReference type="Pfam" id="PF01850"/>
    </source>
</evidence>
<proteinExistence type="inferred from homology"/>
<dbReference type="EC" id="3.1.-.-" evidence="6"/>
<dbReference type="GO" id="GO:0004540">
    <property type="term" value="F:RNA nuclease activity"/>
    <property type="evidence" value="ECO:0007669"/>
    <property type="project" value="InterPro"/>
</dbReference>
<evidence type="ECO:0000256" key="6">
    <source>
        <dbReference type="HAMAP-Rule" id="MF_00265"/>
    </source>
</evidence>
<dbReference type="SUPFAM" id="SSF88723">
    <property type="entry name" value="PIN domain-like"/>
    <property type="match status" value="1"/>
</dbReference>
<protein>
    <recommendedName>
        <fullName evidence="6">Ribonuclease VapC</fullName>
        <shortName evidence="6">RNase VapC</shortName>
        <ecNumber evidence="6">3.1.-.-</ecNumber>
    </recommendedName>
    <alternativeName>
        <fullName evidence="6">Putative toxin VapC</fullName>
    </alternativeName>
</protein>
<dbReference type="InterPro" id="IPR051619">
    <property type="entry name" value="TypeII_TA_RNase_PINc/VapC"/>
</dbReference>
<dbReference type="PANTHER" id="PTHR35901">
    <property type="entry name" value="RIBONUCLEASE VAPC3"/>
    <property type="match status" value="1"/>
</dbReference>
<feature type="binding site" evidence="6">
    <location>
        <position position="101"/>
    </location>
    <ligand>
        <name>Mg(2+)</name>
        <dbReference type="ChEBI" id="CHEBI:18420"/>
    </ligand>
</feature>
<dbReference type="InterPro" id="IPR044153">
    <property type="entry name" value="PIN_Pae0151-like"/>
</dbReference>
<feature type="binding site" evidence="6">
    <location>
        <position position="5"/>
    </location>
    <ligand>
        <name>Mg(2+)</name>
        <dbReference type="ChEBI" id="CHEBI:18420"/>
    </ligand>
</feature>
<accession>E0SS65</accession>
<dbReference type="EMBL" id="CP002098">
    <property type="protein sequence ID" value="ADM28522.1"/>
    <property type="molecule type" value="Genomic_DNA"/>
</dbReference>
<dbReference type="PANTHER" id="PTHR35901:SF1">
    <property type="entry name" value="EXONUCLEASE VAPC9"/>
    <property type="match status" value="1"/>
</dbReference>
<feature type="domain" description="PIN" evidence="7">
    <location>
        <begin position="2"/>
        <end position="126"/>
    </location>
</feature>
<evidence type="ECO:0000313" key="9">
    <source>
        <dbReference type="Proteomes" id="UP000001304"/>
    </source>
</evidence>
<evidence type="ECO:0000313" key="8">
    <source>
        <dbReference type="EMBL" id="ADM28522.1"/>
    </source>
</evidence>
<comment type="similarity">
    <text evidence="6">Belongs to the PINc/VapC protein family.</text>
</comment>
<keyword evidence="2 6" id="KW-0540">Nuclease</keyword>
<dbReference type="AlphaFoldDB" id="E0SS65"/>
<comment type="function">
    <text evidence="6">Toxic component of a toxin-antitoxin (TA) system. An RNase.</text>
</comment>
<name>E0SS65_IGNAA</name>
<dbReference type="InterPro" id="IPR029060">
    <property type="entry name" value="PIN-like_dom_sf"/>
</dbReference>
<evidence type="ECO:0000256" key="3">
    <source>
        <dbReference type="ARBA" id="ARBA00022723"/>
    </source>
</evidence>
<dbReference type="GO" id="GO:0000287">
    <property type="term" value="F:magnesium ion binding"/>
    <property type="evidence" value="ECO:0007669"/>
    <property type="project" value="UniProtKB-UniRule"/>
</dbReference>
<gene>
    <name evidence="6" type="primary">vapC</name>
    <name evidence="8" type="ordered locus">Igag_1725</name>
</gene>